<reference evidence="6 7" key="1">
    <citation type="journal article" date="2023" name="Insect Mol. Biol.">
        <title>Genome sequencing provides insights into the evolution of gene families encoding plant cell wall-degrading enzymes in longhorned beetles.</title>
        <authorList>
            <person name="Shin N.R."/>
            <person name="Okamura Y."/>
            <person name="Kirsch R."/>
            <person name="Pauchet Y."/>
        </authorList>
    </citation>
    <scope>NUCLEOTIDE SEQUENCE [LARGE SCALE GENOMIC DNA]</scope>
    <source>
        <strain evidence="6">EAD_L_NR</strain>
    </source>
</reference>
<dbReference type="GO" id="GO:0032259">
    <property type="term" value="P:methylation"/>
    <property type="evidence" value="ECO:0007669"/>
    <property type="project" value="UniProtKB-KW"/>
</dbReference>
<evidence type="ECO:0000256" key="1">
    <source>
        <dbReference type="ARBA" id="ARBA00008361"/>
    </source>
</evidence>
<gene>
    <name evidence="6" type="ORF">NQ315_004857</name>
</gene>
<comment type="similarity">
    <text evidence="1">Belongs to the methyltransferase superfamily.</text>
</comment>
<evidence type="ECO:0000313" key="6">
    <source>
        <dbReference type="EMBL" id="KAJ8920718.1"/>
    </source>
</evidence>
<organism evidence="6 7">
    <name type="scientific">Exocentrus adspersus</name>
    <dbReference type="NCBI Taxonomy" id="1586481"/>
    <lineage>
        <taxon>Eukaryota</taxon>
        <taxon>Metazoa</taxon>
        <taxon>Ecdysozoa</taxon>
        <taxon>Arthropoda</taxon>
        <taxon>Hexapoda</taxon>
        <taxon>Insecta</taxon>
        <taxon>Pterygota</taxon>
        <taxon>Neoptera</taxon>
        <taxon>Endopterygota</taxon>
        <taxon>Coleoptera</taxon>
        <taxon>Polyphaga</taxon>
        <taxon>Cucujiformia</taxon>
        <taxon>Chrysomeloidea</taxon>
        <taxon>Cerambycidae</taxon>
        <taxon>Lamiinae</taxon>
        <taxon>Acanthocinini</taxon>
        <taxon>Exocentrus</taxon>
    </lineage>
</organism>
<dbReference type="Pfam" id="PF08241">
    <property type="entry name" value="Methyltransf_11"/>
    <property type="match status" value="1"/>
</dbReference>
<evidence type="ECO:0000256" key="3">
    <source>
        <dbReference type="ARBA" id="ARBA00022679"/>
    </source>
</evidence>
<evidence type="ECO:0000256" key="2">
    <source>
        <dbReference type="ARBA" id="ARBA00022603"/>
    </source>
</evidence>
<dbReference type="Gene3D" id="3.40.50.150">
    <property type="entry name" value="Vaccinia Virus protein VP39"/>
    <property type="match status" value="2"/>
</dbReference>
<evidence type="ECO:0000313" key="7">
    <source>
        <dbReference type="Proteomes" id="UP001159042"/>
    </source>
</evidence>
<accession>A0AAV8W2Q8</accession>
<dbReference type="PANTHER" id="PTHR12176:SF78">
    <property type="entry name" value="EEF1A LYSINE AND N-TERMINAL METHYLTRANSFERASE"/>
    <property type="match status" value="1"/>
</dbReference>
<keyword evidence="2" id="KW-0489">Methyltransferase</keyword>
<dbReference type="InterPro" id="IPR029063">
    <property type="entry name" value="SAM-dependent_MTases_sf"/>
</dbReference>
<dbReference type="CDD" id="cd02440">
    <property type="entry name" value="AdoMet_MTases"/>
    <property type="match status" value="1"/>
</dbReference>
<sequence>MNLLPKTKEQFSEKEYGEYPDLSSYLHKYIKYQDDVLIVGCGNSTLGRDLYDIGYRKITNIDISQVVIRQMSEKTKDRETLKYVEMDALNMSFNAAEFSVVLDKGTLDALMPDSSTETLSKINQYFNEIQRVLKNGGRYICVSLLQGHILKAVLDFFPNNNFMFRAVRCFEVEKRAVDSGENSMPVFIVVCTKFSALPQKILELNLGSVDKMQRCTDEQEVVLHISTTQQAAFVCSGLKKSSIANENEVVLDLFEPGDSKPRFTVYIVDIPPHHKNYQYAAFIVPQGREAEWLFSTKSGRKHLVKMTNHNRLAIITLHRGHQYGSFETVQKELTEIVCNLAPSSLTSKKISFLSLGSDLGHRFIRCEGHSQYSGDYVVEDVEVDNGEKFRRLYYTTSQLVIQSEARLRSIKSRKGDAKEIVDLTYLTCNHHIYMSIAAHVVCRDKKSNIAVVEDCVLFLNKFLPKTNITAVDVDKDMLKIASDWFAFRENDKLHAVIQDGVEFLKEKSEKGEKLDCVMFDVDNKDHSLGMSCPPKEFLDNETLRHVANIINNSGLFVVNIVLRDQSLRPSIINTLRNHFQNLLSYKLEEDLNEIFLCSKSKIHMDHVKDACVQINTFFKKNNSNNVDIDTFMQSLSLNT</sequence>
<name>A0AAV8W2Q8_9CUCU</name>
<dbReference type="Proteomes" id="UP001159042">
    <property type="component" value="Unassembled WGS sequence"/>
</dbReference>
<evidence type="ECO:0000256" key="4">
    <source>
        <dbReference type="ARBA" id="ARBA00023268"/>
    </source>
</evidence>
<keyword evidence="3" id="KW-0808">Transferase</keyword>
<dbReference type="PANTHER" id="PTHR12176">
    <property type="entry name" value="SAM-DEPENDENT METHYLTRANSFERASE SUPERFAMILY PROTEIN"/>
    <property type="match status" value="1"/>
</dbReference>
<feature type="domain" description="Methyltransferase type 11" evidence="5">
    <location>
        <begin position="39"/>
        <end position="141"/>
    </location>
</feature>
<evidence type="ECO:0000259" key="5">
    <source>
        <dbReference type="Pfam" id="PF08241"/>
    </source>
</evidence>
<dbReference type="InterPro" id="IPR051419">
    <property type="entry name" value="Lys/N-term_MeTrsfase_sf"/>
</dbReference>
<keyword evidence="7" id="KW-1185">Reference proteome</keyword>
<dbReference type="InterPro" id="IPR013216">
    <property type="entry name" value="Methyltransf_11"/>
</dbReference>
<dbReference type="GO" id="GO:0008757">
    <property type="term" value="F:S-adenosylmethionine-dependent methyltransferase activity"/>
    <property type="evidence" value="ECO:0007669"/>
    <property type="project" value="InterPro"/>
</dbReference>
<proteinExistence type="inferred from homology"/>
<protein>
    <recommendedName>
        <fullName evidence="5">Methyltransferase type 11 domain-containing protein</fullName>
    </recommendedName>
</protein>
<dbReference type="SUPFAM" id="SSF53335">
    <property type="entry name" value="S-adenosyl-L-methionine-dependent methyltransferases"/>
    <property type="match status" value="2"/>
</dbReference>
<comment type="caution">
    <text evidence="6">The sequence shown here is derived from an EMBL/GenBank/DDBJ whole genome shotgun (WGS) entry which is preliminary data.</text>
</comment>
<dbReference type="AlphaFoldDB" id="A0AAV8W2Q8"/>
<keyword evidence="4" id="KW-0511">Multifunctional enzyme</keyword>
<dbReference type="EMBL" id="JANEYG010000013">
    <property type="protein sequence ID" value="KAJ8920718.1"/>
    <property type="molecule type" value="Genomic_DNA"/>
</dbReference>